<gene>
    <name evidence="1" type="ORF">MENT_LOCUS47857</name>
</gene>
<dbReference type="EMBL" id="CAJEWN010001147">
    <property type="protein sequence ID" value="CAD2194809.1"/>
    <property type="molecule type" value="Genomic_DNA"/>
</dbReference>
<accession>A0A6V7X6C1</accession>
<proteinExistence type="predicted"/>
<comment type="caution">
    <text evidence="1">The sequence shown here is derived from an EMBL/GenBank/DDBJ whole genome shotgun (WGS) entry which is preliminary data.</text>
</comment>
<sequence>MAKGGVGLHCMLPDCENPILYSEIRVLFSKEVQRKLDERIVEENLGMASFINLQISFLY</sequence>
<evidence type="ECO:0000313" key="1">
    <source>
        <dbReference type="EMBL" id="CAD2194809.1"/>
    </source>
</evidence>
<dbReference type="Proteomes" id="UP000580250">
    <property type="component" value="Unassembled WGS sequence"/>
</dbReference>
<dbReference type="OrthoDB" id="5868227at2759"/>
<dbReference type="AlphaFoldDB" id="A0A6V7X6C1"/>
<protein>
    <submittedName>
        <fullName evidence="1">Uncharacterized protein</fullName>
    </submittedName>
</protein>
<evidence type="ECO:0000313" key="2">
    <source>
        <dbReference type="Proteomes" id="UP000580250"/>
    </source>
</evidence>
<organism evidence="1 2">
    <name type="scientific">Meloidogyne enterolobii</name>
    <name type="common">Root-knot nematode worm</name>
    <name type="synonym">Meloidogyne mayaguensis</name>
    <dbReference type="NCBI Taxonomy" id="390850"/>
    <lineage>
        <taxon>Eukaryota</taxon>
        <taxon>Metazoa</taxon>
        <taxon>Ecdysozoa</taxon>
        <taxon>Nematoda</taxon>
        <taxon>Chromadorea</taxon>
        <taxon>Rhabditida</taxon>
        <taxon>Tylenchina</taxon>
        <taxon>Tylenchomorpha</taxon>
        <taxon>Tylenchoidea</taxon>
        <taxon>Meloidogynidae</taxon>
        <taxon>Meloidogyninae</taxon>
        <taxon>Meloidogyne</taxon>
    </lineage>
</organism>
<reference evidence="1 2" key="1">
    <citation type="submission" date="2020-08" db="EMBL/GenBank/DDBJ databases">
        <authorList>
            <person name="Koutsovoulos G."/>
            <person name="Danchin GJ E."/>
        </authorList>
    </citation>
    <scope>NUCLEOTIDE SEQUENCE [LARGE SCALE GENOMIC DNA]</scope>
</reference>
<name>A0A6V7X6C1_MELEN</name>